<evidence type="ECO:0000313" key="2">
    <source>
        <dbReference type="EMBL" id="NYJ00247.1"/>
    </source>
</evidence>
<organism evidence="2 3">
    <name type="scientific">Nocardioides thalensis</name>
    <dbReference type="NCBI Taxonomy" id="1914755"/>
    <lineage>
        <taxon>Bacteria</taxon>
        <taxon>Bacillati</taxon>
        <taxon>Actinomycetota</taxon>
        <taxon>Actinomycetes</taxon>
        <taxon>Propionibacteriales</taxon>
        <taxon>Nocardioidaceae</taxon>
        <taxon>Nocardioides</taxon>
    </lineage>
</organism>
<protein>
    <submittedName>
        <fullName evidence="2">Uncharacterized protein</fullName>
    </submittedName>
</protein>
<keyword evidence="3" id="KW-1185">Reference proteome</keyword>
<feature type="compositionally biased region" description="Basic residues" evidence="1">
    <location>
        <begin position="273"/>
        <end position="294"/>
    </location>
</feature>
<evidence type="ECO:0000256" key="1">
    <source>
        <dbReference type="SAM" id="MobiDB-lite"/>
    </source>
</evidence>
<sequence length="294" mass="34592">MTEKESGEAESVLQARKIEIEAILEQHPALRAVQQMEEMDRAREWYVRNADHLLSAMDALNHDDLGFRLFMMGNEVAWNDEDGTREFFVEMGRHWHNYVASAVTVADHMRELFKEQSEDLHAEYVQKIDELIKPHAVVAFVHRSRNVALHRGVFTMGAAFRFRKGKQRFDVYCDTGTMLNRYRSWWTPGAIQYMEQTSEVSLSKVVDEYAEVVDPLYQWYSDRFYAYHYPTLMGFETLAKEYRQICETLEPGELPPHDPEATFSHPDRPKPPPPRRPRNKSKSKKKPKPKQRKR</sequence>
<dbReference type="AlphaFoldDB" id="A0A853BZD8"/>
<feature type="region of interest" description="Disordered" evidence="1">
    <location>
        <begin position="250"/>
        <end position="294"/>
    </location>
</feature>
<evidence type="ECO:0000313" key="3">
    <source>
        <dbReference type="Proteomes" id="UP000530424"/>
    </source>
</evidence>
<comment type="caution">
    <text evidence="2">The sequence shown here is derived from an EMBL/GenBank/DDBJ whole genome shotgun (WGS) entry which is preliminary data.</text>
</comment>
<accession>A0A853BZD8</accession>
<dbReference type="Proteomes" id="UP000530424">
    <property type="component" value="Unassembled WGS sequence"/>
</dbReference>
<reference evidence="2 3" key="1">
    <citation type="submission" date="2020-07" db="EMBL/GenBank/DDBJ databases">
        <title>Sequencing the genomes of 1000 actinobacteria strains.</title>
        <authorList>
            <person name="Klenk H.-P."/>
        </authorList>
    </citation>
    <scope>NUCLEOTIDE SEQUENCE [LARGE SCALE GENOMIC DNA]</scope>
    <source>
        <strain evidence="2 3">DSM 103833</strain>
    </source>
</reference>
<dbReference type="EMBL" id="JACCFP010000001">
    <property type="protein sequence ID" value="NYJ00247.1"/>
    <property type="molecule type" value="Genomic_DNA"/>
</dbReference>
<name>A0A853BZD8_9ACTN</name>
<gene>
    <name evidence="2" type="ORF">HNR19_000945</name>
</gene>
<feature type="compositionally biased region" description="Basic and acidic residues" evidence="1">
    <location>
        <begin position="255"/>
        <end position="270"/>
    </location>
</feature>
<dbReference type="RefSeq" id="WP_179666866.1">
    <property type="nucleotide sequence ID" value="NZ_JACCFP010000001.1"/>
</dbReference>
<proteinExistence type="predicted"/>